<dbReference type="GO" id="GO:0006750">
    <property type="term" value="P:glutathione biosynthetic process"/>
    <property type="evidence" value="ECO:0007669"/>
    <property type="project" value="UniProtKB-KW"/>
</dbReference>
<dbReference type="GO" id="GO:0103068">
    <property type="term" value="F:leukotriene C4 gamma-glutamyl transferase activity"/>
    <property type="evidence" value="ECO:0007669"/>
    <property type="project" value="UniProtKB-EC"/>
</dbReference>
<dbReference type="EMBL" id="AKGD01000002">
    <property type="protein sequence ID" value="EIT68818.1"/>
    <property type="molecule type" value="Genomic_DNA"/>
</dbReference>
<dbReference type="EC" id="2.3.2.2" evidence="7"/>
<feature type="chain" id="PRO_5003714189" description="Glutathione hydrolase proenzyme" evidence="8">
    <location>
        <begin position="17"/>
        <end position="556"/>
    </location>
</feature>
<comment type="caution">
    <text evidence="9">The sequence shown here is derived from an EMBL/GenBank/DDBJ whole genome shotgun (WGS) entry which is preliminary data.</text>
</comment>
<dbReference type="GO" id="GO:0036374">
    <property type="term" value="F:glutathione hydrolase activity"/>
    <property type="evidence" value="ECO:0007669"/>
    <property type="project" value="UniProtKB-UniRule"/>
</dbReference>
<dbReference type="Pfam" id="PF01019">
    <property type="entry name" value="G_glu_transpept"/>
    <property type="match status" value="1"/>
</dbReference>
<dbReference type="InterPro" id="IPR043137">
    <property type="entry name" value="GGT_ssub_C"/>
</dbReference>
<dbReference type="PRINTS" id="PR01210">
    <property type="entry name" value="GGTRANSPTASE"/>
</dbReference>
<feature type="binding site" evidence="6">
    <location>
        <position position="92"/>
    </location>
    <ligand>
        <name>L-glutamate</name>
        <dbReference type="ChEBI" id="CHEBI:29985"/>
    </ligand>
</feature>
<evidence type="ECO:0000256" key="7">
    <source>
        <dbReference type="RuleBase" id="RU368036"/>
    </source>
</evidence>
<keyword evidence="7" id="KW-0865">Zymogen</keyword>
<gene>
    <name evidence="9" type="ORF">WQQ_24000</name>
</gene>
<comment type="subunit">
    <text evidence="7">This enzyme consists of two polypeptide chains, which are synthesized in precursor form from a single polypeptide.</text>
</comment>
<accession>I8T502</accession>
<dbReference type="Gene3D" id="1.10.246.130">
    <property type="match status" value="1"/>
</dbReference>
<dbReference type="UniPathway" id="UPA00204"/>
<evidence type="ECO:0000313" key="10">
    <source>
        <dbReference type="Proteomes" id="UP000003704"/>
    </source>
</evidence>
<protein>
    <recommendedName>
        <fullName evidence="7">Glutathione hydrolase proenzyme</fullName>
        <ecNumber evidence="7">2.3.2.2</ecNumber>
        <ecNumber evidence="7">3.4.19.13</ecNumber>
    </recommendedName>
    <component>
        <recommendedName>
            <fullName evidence="7">Glutathione hydrolase large chain</fullName>
        </recommendedName>
    </component>
    <component>
        <recommendedName>
            <fullName evidence="7">Glutathione hydrolase small chain</fullName>
        </recommendedName>
    </component>
</protein>
<evidence type="ECO:0000313" key="9">
    <source>
        <dbReference type="EMBL" id="EIT68818.1"/>
    </source>
</evidence>
<dbReference type="MEROPS" id="T03.001"/>
<dbReference type="NCBIfam" id="TIGR00066">
    <property type="entry name" value="g_glut_trans"/>
    <property type="match status" value="1"/>
</dbReference>
<keyword evidence="7" id="KW-0378">Hydrolase</keyword>
<comment type="pathway">
    <text evidence="7">Sulfur metabolism; glutathione metabolism.</text>
</comment>
<keyword evidence="7" id="KW-0317">Glutathione biosynthesis</keyword>
<keyword evidence="10" id="KW-1185">Reference proteome</keyword>
<dbReference type="InterPro" id="IPR029055">
    <property type="entry name" value="Ntn_hydrolases_N"/>
</dbReference>
<dbReference type="Proteomes" id="UP000003704">
    <property type="component" value="Unassembled WGS sequence"/>
</dbReference>
<evidence type="ECO:0000256" key="3">
    <source>
        <dbReference type="ARBA" id="ARBA00023315"/>
    </source>
</evidence>
<evidence type="ECO:0000256" key="6">
    <source>
        <dbReference type="PIRSR" id="PIRSR600101-2"/>
    </source>
</evidence>
<dbReference type="InterPro" id="IPR000101">
    <property type="entry name" value="GGT_peptidase"/>
</dbReference>
<reference evidence="9 10" key="1">
    <citation type="journal article" date="2012" name="J. Bacteriol.">
        <title>Genome Sequence of n-Alkane-Degrading Hydrocarboniphaga effusa Strain AP103T (ATCC BAA-332T).</title>
        <authorList>
            <person name="Chang H.K."/>
            <person name="Zylstra G.J."/>
            <person name="Chae J.C."/>
        </authorList>
    </citation>
    <scope>NUCLEOTIDE SEQUENCE [LARGE SCALE GENOMIC DNA]</scope>
    <source>
        <strain evidence="9 10">AP103</strain>
    </source>
</reference>
<comment type="PTM">
    <text evidence="7">Cleaved by autocatalysis into a large and a small subunit.</text>
</comment>
<feature type="binding site" evidence="6">
    <location>
        <position position="407"/>
    </location>
    <ligand>
        <name>L-glutamate</name>
        <dbReference type="ChEBI" id="CHEBI:29985"/>
    </ligand>
</feature>
<comment type="similarity">
    <text evidence="7">Belongs to the gamma-glutamyltransferase family.</text>
</comment>
<dbReference type="PANTHER" id="PTHR43199">
    <property type="entry name" value="GLUTATHIONE HYDROLASE"/>
    <property type="match status" value="1"/>
</dbReference>
<organism evidence="9 10">
    <name type="scientific">Hydrocarboniphaga effusa AP103</name>
    <dbReference type="NCBI Taxonomy" id="1172194"/>
    <lineage>
        <taxon>Bacteria</taxon>
        <taxon>Pseudomonadati</taxon>
        <taxon>Pseudomonadota</taxon>
        <taxon>Gammaproteobacteria</taxon>
        <taxon>Nevskiales</taxon>
        <taxon>Nevskiaceae</taxon>
        <taxon>Hydrocarboniphaga</taxon>
    </lineage>
</organism>
<feature type="active site" description="Nucleophile" evidence="5">
    <location>
        <position position="365"/>
    </location>
</feature>
<evidence type="ECO:0000256" key="4">
    <source>
        <dbReference type="ARBA" id="ARBA00047417"/>
    </source>
</evidence>
<feature type="signal peptide" evidence="8">
    <location>
        <begin position="1"/>
        <end position="16"/>
    </location>
</feature>
<keyword evidence="8" id="KW-0732">Signal</keyword>
<dbReference type="Gene3D" id="3.60.20.40">
    <property type="match status" value="1"/>
</dbReference>
<sequence>MAALLLCCGFALNAQAAELATKPTAYAVASAHPLATEAGLEVLAAGGNAFDAAVAVSAAIAVVEPTGSGIGGGGFWLLHRAADDFETFVDGRETAPLAASATMYQDAAGKAIDKLSRDGALAAGIPGEPAALEHLAKTYGKLPLARSLAPAIRYARDGFACDDKLADAFGYSWKRLSPAAKATFAVDGQPPKTGALLRQPELAATLERLAAQGRDGFYKGETARLLLAGVKAERGIWTDEDLQRYAVIERKPVELHFRDYRIVTSPPPSAGGITLGEVLQQLELLDFKGLSKGGVTARHQLVETLRRGYRDRAAYLGDPDFVQVPTAELLSRSYARELAASVTPNKATPSSVLPPANPYKEGDNTTHFSILDAEGNRVAATLSINLSFGSGYMPPGTGVFLNDEMDDFAASETASNAYGLIGSKANLVAPGKRPLSSMTPTFVEGPRGLLVLGTPGGSRIITMVLLGLLDWIDGGSVAHLVALPRIHHQYLPDVVEFEPNALSAEEQQALRGMGYELKQSRTYGNLQAVSWDPKSGVVEAASDPRAVGQAKVVPAR</sequence>
<feature type="binding site" evidence="6">
    <location>
        <begin position="436"/>
        <end position="437"/>
    </location>
    <ligand>
        <name>L-glutamate</name>
        <dbReference type="ChEBI" id="CHEBI:29985"/>
    </ligand>
</feature>
<dbReference type="RefSeq" id="WP_007185343.1">
    <property type="nucleotide sequence ID" value="NZ_AKGD01000002.1"/>
</dbReference>
<evidence type="ECO:0000256" key="5">
    <source>
        <dbReference type="PIRSR" id="PIRSR600101-1"/>
    </source>
</evidence>
<dbReference type="InterPro" id="IPR043138">
    <property type="entry name" value="GGT_lsub"/>
</dbReference>
<feature type="binding site" evidence="6">
    <location>
        <begin position="383"/>
        <end position="385"/>
    </location>
    <ligand>
        <name>L-glutamate</name>
        <dbReference type="ChEBI" id="CHEBI:29985"/>
    </ligand>
</feature>
<dbReference type="AlphaFoldDB" id="I8T502"/>
<dbReference type="InterPro" id="IPR051792">
    <property type="entry name" value="GGT_bact"/>
</dbReference>
<evidence type="ECO:0000256" key="2">
    <source>
        <dbReference type="ARBA" id="ARBA00001089"/>
    </source>
</evidence>
<comment type="catalytic activity">
    <reaction evidence="4 7">
        <text>an N-terminal (5-L-glutamyl)-[peptide] + an alpha-amino acid = 5-L-glutamyl amino acid + an N-terminal L-alpha-aminoacyl-[peptide]</text>
        <dbReference type="Rhea" id="RHEA:23904"/>
        <dbReference type="Rhea" id="RHEA-COMP:9780"/>
        <dbReference type="Rhea" id="RHEA-COMP:9795"/>
        <dbReference type="ChEBI" id="CHEBI:77644"/>
        <dbReference type="ChEBI" id="CHEBI:78597"/>
        <dbReference type="ChEBI" id="CHEBI:78599"/>
        <dbReference type="ChEBI" id="CHEBI:78608"/>
        <dbReference type="EC" id="2.3.2.2"/>
    </reaction>
</comment>
<keyword evidence="7 9" id="KW-0808">Transferase</keyword>
<dbReference type="EC" id="3.4.19.13" evidence="7"/>
<comment type="catalytic activity">
    <reaction evidence="1 7">
        <text>an S-substituted glutathione + H2O = an S-substituted L-cysteinylglycine + L-glutamate</text>
        <dbReference type="Rhea" id="RHEA:59468"/>
        <dbReference type="ChEBI" id="CHEBI:15377"/>
        <dbReference type="ChEBI" id="CHEBI:29985"/>
        <dbReference type="ChEBI" id="CHEBI:90779"/>
        <dbReference type="ChEBI" id="CHEBI:143103"/>
        <dbReference type="EC" id="3.4.19.13"/>
    </reaction>
</comment>
<dbReference type="STRING" id="1172194.WQQ_24000"/>
<evidence type="ECO:0000256" key="8">
    <source>
        <dbReference type="SAM" id="SignalP"/>
    </source>
</evidence>
<proteinExistence type="inferred from homology"/>
<dbReference type="PANTHER" id="PTHR43199:SF6">
    <property type="entry name" value="GLUTATHIONE HYDROLASE PROENZYME"/>
    <property type="match status" value="1"/>
</dbReference>
<name>I8T502_9GAMM</name>
<comment type="catalytic activity">
    <reaction evidence="2 7">
        <text>glutathione + H2O = L-cysteinylglycine + L-glutamate</text>
        <dbReference type="Rhea" id="RHEA:28807"/>
        <dbReference type="ChEBI" id="CHEBI:15377"/>
        <dbReference type="ChEBI" id="CHEBI:29985"/>
        <dbReference type="ChEBI" id="CHEBI:57925"/>
        <dbReference type="ChEBI" id="CHEBI:61694"/>
        <dbReference type="EC" id="3.4.19.13"/>
    </reaction>
</comment>
<dbReference type="PATRIC" id="fig|1172194.4.peg.2318"/>
<evidence type="ECO:0000256" key="1">
    <source>
        <dbReference type="ARBA" id="ARBA00001049"/>
    </source>
</evidence>
<feature type="binding site" evidence="6">
    <location>
        <position position="457"/>
    </location>
    <ligand>
        <name>L-glutamate</name>
        <dbReference type="ChEBI" id="CHEBI:29985"/>
    </ligand>
</feature>
<dbReference type="GO" id="GO:0006751">
    <property type="term" value="P:glutathione catabolic process"/>
    <property type="evidence" value="ECO:0007669"/>
    <property type="project" value="UniProtKB-UniRule"/>
</dbReference>
<keyword evidence="3 7" id="KW-0012">Acyltransferase</keyword>
<dbReference type="SUPFAM" id="SSF56235">
    <property type="entry name" value="N-terminal nucleophile aminohydrolases (Ntn hydrolases)"/>
    <property type="match status" value="1"/>
</dbReference>